<accession>A0A7L5HQU6</accession>
<proteinExistence type="predicted"/>
<dbReference type="KEGG" id="carm:CARM_0636"/>
<reference evidence="1 2" key="1">
    <citation type="submission" date="2020-05" db="EMBL/GenBank/DDBJ databases">
        <title>Complete genome sequencing of Campylobacter and Arcobacter type strains.</title>
        <authorList>
            <person name="Miller W.G."/>
            <person name="Yee E."/>
        </authorList>
    </citation>
    <scope>NUCLEOTIDE SEQUENCE [LARGE SCALE GENOMIC DNA]</scope>
    <source>
        <strain evidence="1 2">CCUG 73571</strain>
    </source>
</reference>
<dbReference type="EMBL" id="CP053825">
    <property type="protein sequence ID" value="QKF79554.1"/>
    <property type="molecule type" value="Genomic_DNA"/>
</dbReference>
<protein>
    <submittedName>
        <fullName evidence="1">Uncharacterized protein</fullName>
    </submittedName>
</protein>
<organism evidence="1 2">
    <name type="scientific">Campylobacter armoricus</name>
    <dbReference type="NCBI Taxonomy" id="2505970"/>
    <lineage>
        <taxon>Bacteria</taxon>
        <taxon>Pseudomonadati</taxon>
        <taxon>Campylobacterota</taxon>
        <taxon>Epsilonproteobacteria</taxon>
        <taxon>Campylobacterales</taxon>
        <taxon>Campylobacteraceae</taxon>
        <taxon>Campylobacter</taxon>
    </lineage>
</organism>
<keyword evidence="2" id="KW-1185">Reference proteome</keyword>
<dbReference type="AlphaFoldDB" id="A0A7L5HQU6"/>
<evidence type="ECO:0000313" key="1">
    <source>
        <dbReference type="EMBL" id="QKF79554.1"/>
    </source>
</evidence>
<gene>
    <name evidence="1" type="ORF">CARM_0636</name>
</gene>
<evidence type="ECO:0000313" key="2">
    <source>
        <dbReference type="Proteomes" id="UP000509246"/>
    </source>
</evidence>
<dbReference type="Proteomes" id="UP000509246">
    <property type="component" value="Chromosome"/>
</dbReference>
<name>A0A7L5HQU6_9BACT</name>
<sequence length="63" mass="7420">MEIKSDIYNTKGGKRLIEYIENKYNECYFQAKNTKETDVNRLKALELMAFLDTIINILGEENK</sequence>